<dbReference type="EMBL" id="MK500604">
    <property type="protein sequence ID" value="QBK93747.1"/>
    <property type="molecule type" value="Genomic_DNA"/>
</dbReference>
<accession>A0A481ZD91</accession>
<reference evidence="1" key="1">
    <citation type="journal article" date="2019" name="MBio">
        <title>Virus Genomes from Deep Sea Sediments Expand the Ocean Megavirome and Support Independent Origins of Viral Gigantism.</title>
        <authorList>
            <person name="Backstrom D."/>
            <person name="Yutin N."/>
            <person name="Jorgensen S.L."/>
            <person name="Dharamshi J."/>
            <person name="Homa F."/>
            <person name="Zaremba-Niedwiedzka K."/>
            <person name="Spang A."/>
            <person name="Wolf Y.I."/>
            <person name="Koonin E.V."/>
            <person name="Ettema T.J."/>
        </authorList>
    </citation>
    <scope>NUCLEOTIDE SEQUENCE</scope>
</reference>
<dbReference type="Gene3D" id="2.60.120.590">
    <property type="entry name" value="Alpha-ketoglutarate-dependent dioxygenase AlkB-like"/>
    <property type="match status" value="1"/>
</dbReference>
<gene>
    <name evidence="1" type="ORF">LCPAC406_00610</name>
</gene>
<evidence type="ECO:0000313" key="1">
    <source>
        <dbReference type="EMBL" id="QBK93747.1"/>
    </source>
</evidence>
<protein>
    <submittedName>
        <fullName evidence="1">2OG-Fe(II) oxygenase superfamily protein</fullName>
    </submittedName>
</protein>
<name>A0A481ZD91_9VIRU</name>
<dbReference type="InterPro" id="IPR037151">
    <property type="entry name" value="AlkB-like_sf"/>
</dbReference>
<sequence length="257" mass="29697">MAECITITFGDVAENHVRMQKVGKMRERGFAIEELEKIKETFEEKGYTCELVKLHEALDGKIDEEATILIVRNGIEALLLDTDLTVDSFFEEQQACKWDTKAYMFGRVCNKKARYNVCFADESQEPDYENKKGRIISFDKVSHMKHIRKTLPKFLGSLAEDLSAEGNRYYDTSKCYIKFHGDAERKIVVGLRLGADFPLYFNWFQQCKPISDRITLNLSHGDVYIMSEKATGNDWRKRIIKTLRHAAGSEKNTKIKK</sequence>
<proteinExistence type="predicted"/>
<organism evidence="1">
    <name type="scientific">Pithovirus LCPAC406</name>
    <dbReference type="NCBI Taxonomy" id="2506599"/>
    <lineage>
        <taxon>Viruses</taxon>
        <taxon>Pithoviruses</taxon>
    </lineage>
</organism>